<evidence type="ECO:0000313" key="11">
    <source>
        <dbReference type="Proteomes" id="UP000199280"/>
    </source>
</evidence>
<keyword evidence="3 6" id="KW-0645">Protease</keyword>
<evidence type="ECO:0000256" key="6">
    <source>
        <dbReference type="RuleBase" id="RU362042"/>
    </source>
</evidence>
<dbReference type="CDD" id="cd06530">
    <property type="entry name" value="S26_SPase_I"/>
    <property type="match status" value="1"/>
</dbReference>
<dbReference type="PANTHER" id="PTHR43390">
    <property type="entry name" value="SIGNAL PEPTIDASE I"/>
    <property type="match status" value="1"/>
</dbReference>
<reference evidence="9 11" key="2">
    <citation type="submission" date="2016-10" db="EMBL/GenBank/DDBJ databases">
        <authorList>
            <person name="Varghese N."/>
            <person name="Submissions S."/>
        </authorList>
    </citation>
    <scope>NUCLEOTIDE SEQUENCE [LARGE SCALE GENOMIC DNA]</scope>
    <source>
        <strain evidence="9 11">DSM 22150</strain>
    </source>
</reference>
<dbReference type="Pfam" id="PF10502">
    <property type="entry name" value="Peptidase_S26"/>
    <property type="match status" value="1"/>
</dbReference>
<comment type="similarity">
    <text evidence="2 6">Belongs to the peptidase S26 family.</text>
</comment>
<accession>A0A143YZZ7</accession>
<dbReference type="InterPro" id="IPR019756">
    <property type="entry name" value="Pept_S26A_signal_pept_1_Ser-AS"/>
</dbReference>
<dbReference type="EMBL" id="FJNB01000014">
    <property type="protein sequence ID" value="CZR02803.1"/>
    <property type="molecule type" value="Genomic_DNA"/>
</dbReference>
<dbReference type="EMBL" id="FNYT01000021">
    <property type="protein sequence ID" value="SEJ67114.1"/>
    <property type="molecule type" value="Genomic_DNA"/>
</dbReference>
<keyword evidence="6" id="KW-0472">Membrane</keyword>
<sequence length="178" mass="20575">MHINMIMAMLRTRTDWEQGVLYISLIVAAILAAVFVRKYLFFVTVVQSDSMFPALRSKDWGVTLRIHNATEIKRGNILVFYSEELKDTLVKRVIGFPHDHIICGRDGAVYVNGKKLQEPYLKQTEGERSEFRVPAGKYFLMGDNRAHSFDSRSFLEPFISEQDIKGRIIFSLVPFRKI</sequence>
<dbReference type="PANTHER" id="PTHR43390:SF1">
    <property type="entry name" value="CHLOROPLAST PROCESSING PEPTIDASE"/>
    <property type="match status" value="1"/>
</dbReference>
<evidence type="ECO:0000256" key="1">
    <source>
        <dbReference type="ARBA" id="ARBA00004401"/>
    </source>
</evidence>
<dbReference type="GO" id="GO:0009003">
    <property type="term" value="F:signal peptidase activity"/>
    <property type="evidence" value="ECO:0007669"/>
    <property type="project" value="UniProtKB-EC"/>
</dbReference>
<evidence type="ECO:0000256" key="4">
    <source>
        <dbReference type="ARBA" id="ARBA00022801"/>
    </source>
</evidence>
<dbReference type="EC" id="3.4.21.89" evidence="6"/>
<dbReference type="PROSITE" id="PS00501">
    <property type="entry name" value="SPASE_I_1"/>
    <property type="match status" value="1"/>
</dbReference>
<gene>
    <name evidence="9" type="ORF">SAMN05216375_12141</name>
    <name evidence="8" type="ORF">TR210_1940</name>
</gene>
<keyword evidence="6" id="KW-0812">Transmembrane</keyword>
<feature type="domain" description="Peptidase S26" evidence="7">
    <location>
        <begin position="22"/>
        <end position="171"/>
    </location>
</feature>
<evidence type="ECO:0000256" key="5">
    <source>
        <dbReference type="PIRSR" id="PIRSR600223-1"/>
    </source>
</evidence>
<reference evidence="8 10" key="1">
    <citation type="submission" date="2016-02" db="EMBL/GenBank/DDBJ databases">
        <authorList>
            <person name="Wen L."/>
            <person name="He K."/>
            <person name="Yang H."/>
        </authorList>
    </citation>
    <scope>NUCLEOTIDE SEQUENCE [LARGE SCALE GENOMIC DNA]</scope>
    <source>
        <strain evidence="8">Trichococcus_R210</strain>
    </source>
</reference>
<evidence type="ECO:0000256" key="2">
    <source>
        <dbReference type="ARBA" id="ARBA00009370"/>
    </source>
</evidence>
<proteinExistence type="inferred from homology"/>
<dbReference type="Proteomes" id="UP000199280">
    <property type="component" value="Unassembled WGS sequence"/>
</dbReference>
<dbReference type="STRING" id="640938.TR210_1940"/>
<feature type="active site" evidence="5">
    <location>
        <position position="91"/>
    </location>
</feature>
<feature type="transmembrane region" description="Helical" evidence="6">
    <location>
        <begin position="20"/>
        <end position="40"/>
    </location>
</feature>
<evidence type="ECO:0000256" key="3">
    <source>
        <dbReference type="ARBA" id="ARBA00022670"/>
    </source>
</evidence>
<evidence type="ECO:0000313" key="8">
    <source>
        <dbReference type="EMBL" id="CZR02803.1"/>
    </source>
</evidence>
<dbReference type="Gene3D" id="2.10.109.10">
    <property type="entry name" value="Umud Fragment, subunit A"/>
    <property type="match status" value="1"/>
</dbReference>
<keyword evidence="4 6" id="KW-0378">Hydrolase</keyword>
<comment type="catalytic activity">
    <reaction evidence="6">
        <text>Cleavage of hydrophobic, N-terminal signal or leader sequences from secreted and periplasmic proteins.</text>
        <dbReference type="EC" id="3.4.21.89"/>
    </reaction>
</comment>
<dbReference type="PRINTS" id="PR00727">
    <property type="entry name" value="LEADERPTASE"/>
</dbReference>
<comment type="subcellular location">
    <subcellularLocation>
        <location evidence="1">Cell membrane</location>
        <topology evidence="1">Single-pass type II membrane protein</topology>
    </subcellularLocation>
    <subcellularLocation>
        <location evidence="6">Membrane</location>
        <topology evidence="6">Single-pass type II membrane protein</topology>
    </subcellularLocation>
</comment>
<dbReference type="SUPFAM" id="SSF51306">
    <property type="entry name" value="LexA/Signal peptidase"/>
    <property type="match status" value="1"/>
</dbReference>
<dbReference type="AlphaFoldDB" id="A0A143YZZ7"/>
<keyword evidence="11" id="KW-1185">Reference proteome</keyword>
<dbReference type="Proteomes" id="UP000076878">
    <property type="component" value="Unassembled WGS sequence"/>
</dbReference>
<feature type="active site" evidence="5">
    <location>
        <position position="50"/>
    </location>
</feature>
<dbReference type="GO" id="GO:0005886">
    <property type="term" value="C:plasma membrane"/>
    <property type="evidence" value="ECO:0007669"/>
    <property type="project" value="UniProtKB-SubCell"/>
</dbReference>
<dbReference type="NCBIfam" id="TIGR02227">
    <property type="entry name" value="sigpep_I_bact"/>
    <property type="match status" value="1"/>
</dbReference>
<name>A0A143YZZ7_9LACT</name>
<dbReference type="RefSeq" id="WP_162268626.1">
    <property type="nucleotide sequence ID" value="NZ_FJNB01000014.1"/>
</dbReference>
<keyword evidence="6" id="KW-1133">Transmembrane helix</keyword>
<evidence type="ECO:0000313" key="9">
    <source>
        <dbReference type="EMBL" id="SEJ67114.1"/>
    </source>
</evidence>
<evidence type="ECO:0000259" key="7">
    <source>
        <dbReference type="Pfam" id="PF10502"/>
    </source>
</evidence>
<dbReference type="GO" id="GO:0006465">
    <property type="term" value="P:signal peptide processing"/>
    <property type="evidence" value="ECO:0007669"/>
    <property type="project" value="InterPro"/>
</dbReference>
<dbReference type="InterPro" id="IPR000223">
    <property type="entry name" value="Pept_S26A_signal_pept_1"/>
</dbReference>
<dbReference type="GO" id="GO:0004252">
    <property type="term" value="F:serine-type endopeptidase activity"/>
    <property type="evidence" value="ECO:0007669"/>
    <property type="project" value="InterPro"/>
</dbReference>
<evidence type="ECO:0000313" key="10">
    <source>
        <dbReference type="Proteomes" id="UP000076878"/>
    </source>
</evidence>
<organism evidence="8 10">
    <name type="scientific">Trichococcus ilyis</name>
    <dbReference type="NCBI Taxonomy" id="640938"/>
    <lineage>
        <taxon>Bacteria</taxon>
        <taxon>Bacillati</taxon>
        <taxon>Bacillota</taxon>
        <taxon>Bacilli</taxon>
        <taxon>Lactobacillales</taxon>
        <taxon>Carnobacteriaceae</taxon>
        <taxon>Trichococcus</taxon>
    </lineage>
</organism>
<protein>
    <recommendedName>
        <fullName evidence="6">Signal peptidase I</fullName>
        <ecNumber evidence="6">3.4.21.89</ecNumber>
    </recommendedName>
</protein>
<dbReference type="InterPro" id="IPR019533">
    <property type="entry name" value="Peptidase_S26"/>
</dbReference>
<dbReference type="InterPro" id="IPR036286">
    <property type="entry name" value="LexA/Signal_pep-like_sf"/>
</dbReference>